<dbReference type="EMBL" id="PNCK01000005">
    <property type="protein sequence ID" value="TMP46764.1"/>
    <property type="molecule type" value="Genomic_DNA"/>
</dbReference>
<keyword evidence="1" id="KW-0812">Transmembrane</keyword>
<dbReference type="PANTHER" id="PTHR43471:SF1">
    <property type="entry name" value="ABC TRANSPORTER PERMEASE PROTEIN NOSY-RELATED"/>
    <property type="match status" value="1"/>
</dbReference>
<evidence type="ECO:0000313" key="2">
    <source>
        <dbReference type="EMBL" id="TMP46764.1"/>
    </source>
</evidence>
<dbReference type="OrthoDB" id="6016419at2"/>
<comment type="caution">
    <text evidence="3">The sequence shown here is derived from an EMBL/GenBank/DDBJ whole genome shotgun (WGS) entry which is preliminary data.</text>
</comment>
<dbReference type="RefSeq" id="WP_138594334.1">
    <property type="nucleotide sequence ID" value="NZ_PNCK01000005.1"/>
</dbReference>
<feature type="transmembrane region" description="Helical" evidence="1">
    <location>
        <begin position="431"/>
        <end position="452"/>
    </location>
</feature>
<feature type="transmembrane region" description="Helical" evidence="1">
    <location>
        <begin position="131"/>
        <end position="151"/>
    </location>
</feature>
<name>A0A5S3XT26_9GAMM</name>
<reference evidence="3" key="3">
    <citation type="submission" date="2019-09" db="EMBL/GenBank/DDBJ databases">
        <title>Co-occurence of chitin degradation, pigmentation and bioactivity in marine Pseudoalteromonas.</title>
        <authorList>
            <person name="Sonnenschein E.C."/>
            <person name="Bech P.K."/>
        </authorList>
    </citation>
    <scope>NUCLEOTIDE SEQUENCE</scope>
    <source>
        <strain evidence="3">S2231</strain>
        <strain evidence="2">S2233</strain>
    </source>
</reference>
<dbReference type="EMBL" id="PNCL01000028">
    <property type="protein sequence ID" value="TMP60186.1"/>
    <property type="molecule type" value="Genomic_DNA"/>
</dbReference>
<dbReference type="AlphaFoldDB" id="A0A5S3XT26"/>
<accession>A0A5S3XT26</accession>
<organism evidence="3 5">
    <name type="scientific">Pseudoalteromonas citrea</name>
    <dbReference type="NCBI Taxonomy" id="43655"/>
    <lineage>
        <taxon>Bacteria</taxon>
        <taxon>Pseudomonadati</taxon>
        <taxon>Pseudomonadota</taxon>
        <taxon>Gammaproteobacteria</taxon>
        <taxon>Alteromonadales</taxon>
        <taxon>Pseudoalteromonadaceae</taxon>
        <taxon>Pseudoalteromonas</taxon>
    </lineage>
</organism>
<evidence type="ECO:0000313" key="4">
    <source>
        <dbReference type="Proteomes" id="UP000305730"/>
    </source>
</evidence>
<gene>
    <name evidence="3" type="ORF">CWB96_07310</name>
    <name evidence="2" type="ORF">CWB97_01060</name>
</gene>
<evidence type="ECO:0000256" key="1">
    <source>
        <dbReference type="SAM" id="Phobius"/>
    </source>
</evidence>
<protein>
    <recommendedName>
        <fullName evidence="6">DUF3526 domain-containing protein</fullName>
    </recommendedName>
</protein>
<feature type="transmembrane region" description="Helical" evidence="1">
    <location>
        <begin position="206"/>
        <end position="229"/>
    </location>
</feature>
<dbReference type="Pfam" id="PF12040">
    <property type="entry name" value="DUF3526"/>
    <property type="match status" value="1"/>
</dbReference>
<dbReference type="Proteomes" id="UP000305730">
    <property type="component" value="Unassembled WGS sequence"/>
</dbReference>
<feature type="transmembrane region" description="Helical" evidence="1">
    <location>
        <begin position="178"/>
        <end position="200"/>
    </location>
</feature>
<dbReference type="InterPro" id="IPR021913">
    <property type="entry name" value="DUF3526"/>
</dbReference>
<keyword evidence="1" id="KW-0472">Membrane</keyword>
<keyword evidence="1" id="KW-1133">Transmembrane helix</keyword>
<keyword evidence="4" id="KW-1185">Reference proteome</keyword>
<reference evidence="4 5" key="2">
    <citation type="submission" date="2019-06" db="EMBL/GenBank/DDBJ databases">
        <title>Co-occurence of chitin degradation, pigmentation and bioactivity in marine Pseudoalteromonas.</title>
        <authorList>
            <person name="Sonnenschein E.C."/>
            <person name="Bech P.K."/>
        </authorList>
    </citation>
    <scope>NUCLEOTIDE SEQUENCE [LARGE SCALE GENOMIC DNA]</scope>
    <source>
        <strain evidence="5">S2231</strain>
        <strain evidence="4">S2233</strain>
    </source>
</reference>
<evidence type="ECO:0000313" key="5">
    <source>
        <dbReference type="Proteomes" id="UP000307706"/>
    </source>
</evidence>
<sequence length="458" mass="52342">MLLFKLECMRLFSGKINKLVLILFVISGVFAIYQGAQGYKNIRIDQYKSKIVFQKEREHVTQRESLPEAGSLAYYASAPTKWQLSPWAALFVGESQSSMVATKIRATALQSQIFNREIVNPSQQRTGGLDLGFVLVYLLPLVIGIMTVTLISDEQHAGRWRLLNALPKSAFSQVCKQIALRFTVIWLLVLSLLVSAALLLSLPFDAVFWVVLLATSVYMLFWFSVAGLIMSFGKSSVVNSLAYLSSWVLFAMLIPGAVHLYLSSQFHSEAPLKMSLEQRMVLNNGWDQDQNKQAILDEFLKHEPHWQDTAPLGDAFEWKWYYAQQHMSDLAVQQQWQDYVENNARRHAQLQTLSTLSPALYFQLKLNQLANTSSRDQAQYQQQIVNYHSEIRHFFYDYLFFNKAISKEDVDNFILFDPKTSALTNSTSQSLWALFISMLCVFAIALVAMLRLKQLRPA</sequence>
<dbReference type="PANTHER" id="PTHR43471">
    <property type="entry name" value="ABC TRANSPORTER PERMEASE"/>
    <property type="match status" value="1"/>
</dbReference>
<evidence type="ECO:0008006" key="6">
    <source>
        <dbReference type="Google" id="ProtNLM"/>
    </source>
</evidence>
<proteinExistence type="predicted"/>
<reference evidence="3 5" key="1">
    <citation type="submission" date="2017-12" db="EMBL/GenBank/DDBJ databases">
        <authorList>
            <person name="Paulsen S."/>
            <person name="Gram L.K."/>
        </authorList>
    </citation>
    <scope>NUCLEOTIDE SEQUENCE [LARGE SCALE GENOMIC DNA]</scope>
    <source>
        <strain evidence="3 5">S2231</strain>
        <strain evidence="2">S2233</strain>
    </source>
</reference>
<dbReference type="Proteomes" id="UP000307706">
    <property type="component" value="Unassembled WGS sequence"/>
</dbReference>
<feature type="transmembrane region" description="Helical" evidence="1">
    <location>
        <begin position="241"/>
        <end position="262"/>
    </location>
</feature>
<evidence type="ECO:0000313" key="3">
    <source>
        <dbReference type="EMBL" id="TMP60186.1"/>
    </source>
</evidence>